<protein>
    <submittedName>
        <fullName evidence="3">Uncharacterized protein</fullName>
    </submittedName>
</protein>
<evidence type="ECO:0000256" key="1">
    <source>
        <dbReference type="SAM" id="Phobius"/>
    </source>
</evidence>
<keyword evidence="1" id="KW-0812">Transmembrane</keyword>
<keyword evidence="2" id="KW-0732">Signal</keyword>
<organism evidence="3 4">
    <name type="scientific">Magallana gigas</name>
    <name type="common">Pacific oyster</name>
    <name type="synonym">Crassostrea gigas</name>
    <dbReference type="NCBI Taxonomy" id="29159"/>
    <lineage>
        <taxon>Eukaryota</taxon>
        <taxon>Metazoa</taxon>
        <taxon>Spiralia</taxon>
        <taxon>Lophotrochozoa</taxon>
        <taxon>Mollusca</taxon>
        <taxon>Bivalvia</taxon>
        <taxon>Autobranchia</taxon>
        <taxon>Pteriomorphia</taxon>
        <taxon>Ostreida</taxon>
        <taxon>Ostreoidea</taxon>
        <taxon>Ostreidae</taxon>
        <taxon>Magallana</taxon>
    </lineage>
</organism>
<evidence type="ECO:0000256" key="2">
    <source>
        <dbReference type="SAM" id="SignalP"/>
    </source>
</evidence>
<keyword evidence="1" id="KW-1133">Transmembrane helix</keyword>
<keyword evidence="4" id="KW-1185">Reference proteome</keyword>
<accession>A0A8W8MPF7</accession>
<evidence type="ECO:0000313" key="4">
    <source>
        <dbReference type="Proteomes" id="UP000005408"/>
    </source>
</evidence>
<dbReference type="EnsemblMetazoa" id="G34726.2">
    <property type="protein sequence ID" value="G34726.2:cds"/>
    <property type="gene ID" value="G34726"/>
</dbReference>
<feature type="chain" id="PRO_5036457910" evidence="2">
    <location>
        <begin position="21"/>
        <end position="191"/>
    </location>
</feature>
<evidence type="ECO:0000313" key="3">
    <source>
        <dbReference type="EnsemblMetazoa" id="G34726.2:cds"/>
    </source>
</evidence>
<name>A0A8W8MPF7_MAGGI</name>
<feature type="transmembrane region" description="Helical" evidence="1">
    <location>
        <begin position="70"/>
        <end position="90"/>
    </location>
</feature>
<reference evidence="3" key="1">
    <citation type="submission" date="2022-08" db="UniProtKB">
        <authorList>
            <consortium name="EnsemblMetazoa"/>
        </authorList>
    </citation>
    <scope>IDENTIFICATION</scope>
    <source>
        <strain evidence="3">05x7-T-G4-1.051#20</strain>
    </source>
</reference>
<dbReference type="Proteomes" id="UP000005408">
    <property type="component" value="Unassembled WGS sequence"/>
</dbReference>
<keyword evidence="1" id="KW-0472">Membrane</keyword>
<sequence>MARSLHVLTVLTFQCVLGYGAGCKETNVNCTDSTANTTTTTQVAARATATTQVADDEKGSFYSIWSNYQVAFGFAGFLLLLFILCVVVAVRRKSNMKHRARQRERHCGLMTAAIYDIMSQSQLARATDATGSGSSAIVVEPIKPPSYEEINREAAVPQDPPPSYRESITESFRESMKDYPEHYCQSVIRKY</sequence>
<dbReference type="AlphaFoldDB" id="A0A8W8MPF7"/>
<feature type="signal peptide" evidence="2">
    <location>
        <begin position="1"/>
        <end position="20"/>
    </location>
</feature>
<proteinExistence type="predicted"/>